<evidence type="ECO:0000313" key="4">
    <source>
        <dbReference type="Proteomes" id="UP000198970"/>
    </source>
</evidence>
<dbReference type="Gene3D" id="2.60.40.10">
    <property type="entry name" value="Immunoglobulins"/>
    <property type="match status" value="1"/>
</dbReference>
<feature type="signal peptide" evidence="1">
    <location>
        <begin position="1"/>
        <end position="28"/>
    </location>
</feature>
<sequence length="346" mass="38617">MSKKRKTGILGLLLFCLFLLTSPITAHAAVLGQVLSSPEAGWRRYDNLNAYFHYQGTWSSINNGSKAYYAGEMTQTNLDSNGDAVKFKFKGSKLRIIQQIYITRSEMIQVKIDDKIVGTYSLYHPTLSTDQCLVYEIDNLTDGVHYVELSNLNIEKRFCFDAIDIDSTGELLPYDRDETPSNLKAIGGVSKVDLTWSAVTNATSYKIKRSTTAGGPYTTIAASVTGTTYTDTDVTSGTTYYYVVVAIVNGNESWNSNEASAAPVAPEEPSGNRALLVITMVTGERKEYEMTMDKITDFIAWYNSKAASTPTYIIEKNYNKASFISRKDYIAYDQISNFEVNEYNEQ</sequence>
<dbReference type="EMBL" id="LT630003">
    <property type="protein sequence ID" value="SET96863.1"/>
    <property type="molecule type" value="Genomic_DNA"/>
</dbReference>
<feature type="chain" id="PRO_5045148898" description="Fibronectin type-III domain-containing protein" evidence="1">
    <location>
        <begin position="29"/>
        <end position="346"/>
    </location>
</feature>
<dbReference type="SUPFAM" id="SSF49265">
    <property type="entry name" value="Fibronectin type III"/>
    <property type="match status" value="1"/>
</dbReference>
<feature type="domain" description="Fibronectin type-III" evidence="2">
    <location>
        <begin position="179"/>
        <end position="269"/>
    </location>
</feature>
<dbReference type="Gene3D" id="2.60.120.260">
    <property type="entry name" value="Galactose-binding domain-like"/>
    <property type="match status" value="1"/>
</dbReference>
<evidence type="ECO:0000256" key="1">
    <source>
        <dbReference type="SAM" id="SignalP"/>
    </source>
</evidence>
<name>A0ABY1CE78_9FIRM</name>
<proteinExistence type="predicted"/>
<dbReference type="InterPro" id="IPR003961">
    <property type="entry name" value="FN3_dom"/>
</dbReference>
<dbReference type="CDD" id="cd00063">
    <property type="entry name" value="FN3"/>
    <property type="match status" value="1"/>
</dbReference>
<dbReference type="InterPro" id="IPR013783">
    <property type="entry name" value="Ig-like_fold"/>
</dbReference>
<organism evidence="3 4">
    <name type="scientific">Lacrimispora sphenoides JCM 1415</name>
    <dbReference type="NCBI Taxonomy" id="1297793"/>
    <lineage>
        <taxon>Bacteria</taxon>
        <taxon>Bacillati</taxon>
        <taxon>Bacillota</taxon>
        <taxon>Clostridia</taxon>
        <taxon>Lachnospirales</taxon>
        <taxon>Lachnospiraceae</taxon>
        <taxon>Lacrimispora</taxon>
    </lineage>
</organism>
<reference evidence="3 4" key="1">
    <citation type="submission" date="2016-10" db="EMBL/GenBank/DDBJ databases">
        <authorList>
            <person name="Varghese N."/>
            <person name="Submissions S."/>
        </authorList>
    </citation>
    <scope>NUCLEOTIDE SEQUENCE [LARGE SCALE GENOMIC DNA]</scope>
    <source>
        <strain evidence="3 4">ATCC 19403</strain>
    </source>
</reference>
<evidence type="ECO:0000313" key="3">
    <source>
        <dbReference type="EMBL" id="SET96863.1"/>
    </source>
</evidence>
<dbReference type="PROSITE" id="PS50853">
    <property type="entry name" value="FN3"/>
    <property type="match status" value="1"/>
</dbReference>
<accession>A0ABY1CE78</accession>
<keyword evidence="1" id="KW-0732">Signal</keyword>
<dbReference type="Proteomes" id="UP000198970">
    <property type="component" value="Chromosome I"/>
</dbReference>
<protein>
    <recommendedName>
        <fullName evidence="2">Fibronectin type-III domain-containing protein</fullName>
    </recommendedName>
</protein>
<keyword evidence="4" id="KW-1185">Reference proteome</keyword>
<evidence type="ECO:0000259" key="2">
    <source>
        <dbReference type="PROSITE" id="PS50853"/>
    </source>
</evidence>
<gene>
    <name evidence="3" type="ORF">SAMN02745906_3507</name>
</gene>
<dbReference type="InterPro" id="IPR036116">
    <property type="entry name" value="FN3_sf"/>
</dbReference>
<dbReference type="RefSeq" id="WP_100043037.1">
    <property type="nucleotide sequence ID" value="NZ_LT630003.1"/>
</dbReference>